<proteinExistence type="inferred from homology"/>
<dbReference type="SUPFAM" id="SSF117892">
    <property type="entry name" value="Band 7/SPFH domain"/>
    <property type="match status" value="1"/>
</dbReference>
<dbReference type="Pfam" id="PF01145">
    <property type="entry name" value="Band_7"/>
    <property type="match status" value="1"/>
</dbReference>
<dbReference type="GeneID" id="119737315"/>
<evidence type="ECO:0000256" key="2">
    <source>
        <dbReference type="SAM" id="MobiDB-lite"/>
    </source>
</evidence>
<comment type="similarity">
    <text evidence="1">Belongs to the band 7/mec-2 family.</text>
</comment>
<dbReference type="InterPro" id="IPR001972">
    <property type="entry name" value="Stomatin_HflK_fam"/>
</dbReference>
<reference evidence="5" key="1">
    <citation type="submission" date="2022-11" db="UniProtKB">
        <authorList>
            <consortium name="EnsemblMetazoa"/>
        </authorList>
    </citation>
    <scope>IDENTIFICATION</scope>
</reference>
<evidence type="ECO:0000313" key="5">
    <source>
        <dbReference type="EnsemblMetazoa" id="XP_038067501.1"/>
    </source>
</evidence>
<name>A0A914AW70_PATMI</name>
<dbReference type="Proteomes" id="UP000887568">
    <property type="component" value="Unplaced"/>
</dbReference>
<dbReference type="InterPro" id="IPR043202">
    <property type="entry name" value="Band-7_stomatin-like"/>
</dbReference>
<dbReference type="EnsemblMetazoa" id="XM_038211573.1">
    <property type="protein sequence ID" value="XP_038067501.1"/>
    <property type="gene ID" value="LOC119737315"/>
</dbReference>
<keyword evidence="3" id="KW-0472">Membrane</keyword>
<evidence type="ECO:0000256" key="3">
    <source>
        <dbReference type="SAM" id="Phobius"/>
    </source>
</evidence>
<evidence type="ECO:0000259" key="4">
    <source>
        <dbReference type="SMART" id="SM00244"/>
    </source>
</evidence>
<dbReference type="AlphaFoldDB" id="A0A914AW70"/>
<dbReference type="PANTHER" id="PTHR10264">
    <property type="entry name" value="BAND 7 PROTEIN-RELATED"/>
    <property type="match status" value="1"/>
</dbReference>
<dbReference type="Gene3D" id="6.10.250.2090">
    <property type="match status" value="1"/>
</dbReference>
<dbReference type="InterPro" id="IPR001107">
    <property type="entry name" value="Band_7"/>
</dbReference>
<dbReference type="Gene3D" id="3.30.479.30">
    <property type="entry name" value="Band 7 domain"/>
    <property type="match status" value="1"/>
</dbReference>
<dbReference type="OrthoDB" id="2105077at2759"/>
<evidence type="ECO:0000313" key="6">
    <source>
        <dbReference type="Proteomes" id="UP000887568"/>
    </source>
</evidence>
<dbReference type="PANTHER" id="PTHR10264:SF19">
    <property type="entry name" value="AT06885P-RELATED"/>
    <property type="match status" value="1"/>
</dbReference>
<feature type="region of interest" description="Disordered" evidence="2">
    <location>
        <begin position="1"/>
        <end position="40"/>
    </location>
</feature>
<feature type="transmembrane region" description="Helical" evidence="3">
    <location>
        <begin position="51"/>
        <end position="73"/>
    </location>
</feature>
<dbReference type="InterPro" id="IPR036013">
    <property type="entry name" value="Band_7/SPFH_dom_sf"/>
</dbReference>
<evidence type="ECO:0000256" key="1">
    <source>
        <dbReference type="ARBA" id="ARBA00008164"/>
    </source>
</evidence>
<dbReference type="GO" id="GO:0009898">
    <property type="term" value="C:cytoplasmic side of plasma membrane"/>
    <property type="evidence" value="ECO:0007669"/>
    <property type="project" value="UniProtKB-ARBA"/>
</dbReference>
<protein>
    <recommendedName>
        <fullName evidence="4">Band 7 domain-containing protein</fullName>
    </recommendedName>
</protein>
<dbReference type="FunFam" id="3.30.479.30:FF:000004">
    <property type="entry name" value="Putative membrane protease family, stomatin"/>
    <property type="match status" value="1"/>
</dbReference>
<keyword evidence="6" id="KW-1185">Reference proteome</keyword>
<feature type="domain" description="Band 7" evidence="4">
    <location>
        <begin position="71"/>
        <end position="232"/>
    </location>
</feature>
<feature type="compositionally biased region" description="Basic and acidic residues" evidence="2">
    <location>
        <begin position="31"/>
        <end position="40"/>
    </location>
</feature>
<dbReference type="RefSeq" id="XP_038067501.1">
    <property type="nucleotide sequence ID" value="XM_038211573.1"/>
</dbReference>
<accession>A0A914AW70</accession>
<keyword evidence="3" id="KW-0812">Transmembrane</keyword>
<dbReference type="SMART" id="SM00244">
    <property type="entry name" value="PHB"/>
    <property type="match status" value="1"/>
</dbReference>
<dbReference type="PRINTS" id="PR00721">
    <property type="entry name" value="STOMATIN"/>
</dbReference>
<keyword evidence="3" id="KW-1133">Transmembrane helix</keyword>
<organism evidence="5 6">
    <name type="scientific">Patiria miniata</name>
    <name type="common">Bat star</name>
    <name type="synonym">Asterina miniata</name>
    <dbReference type="NCBI Taxonomy" id="46514"/>
    <lineage>
        <taxon>Eukaryota</taxon>
        <taxon>Metazoa</taxon>
        <taxon>Echinodermata</taxon>
        <taxon>Eleutherozoa</taxon>
        <taxon>Asterozoa</taxon>
        <taxon>Asteroidea</taxon>
        <taxon>Valvatacea</taxon>
        <taxon>Valvatida</taxon>
        <taxon>Asterinidae</taxon>
        <taxon>Patiria</taxon>
    </lineage>
</organism>
<feature type="compositionally biased region" description="Polar residues" evidence="2">
    <location>
        <begin position="1"/>
        <end position="10"/>
    </location>
</feature>
<sequence>MSTEVYTEGSTEVEMEPALPEPTSCDPDPDADAKPKPKPKEHAGPISFPLYIMWALSVLLLLVSAPFTIWYCFKKVEEHMRVIVFRGGRLLPGGPKGPGIFFQIPCLDDFVIVDLRTVSYKLPPQELITTDGVTITVKAAVFYHVEDPTLATIRVEDYNYSTELLSASTVRNVLSTKTVSELLNDREEIAKDLRSTLDEATDPWGVEIERVEMYVEDVCLPYQMRLGMAAEAVASQGARAKVIAAEAEQNASHALKEAADTIAKSPHALQLRYLQALQTIWAEKKPSTIILPLSVDFLSGCLNKEESSN</sequence>